<sequence>MANYHNVSLYPNQAKLLFSSGPMDWLLTFWGKVFQKRIMDFKRESLSYDRKREIEAINQTASDACDKKGQFKRPRPFDMDISIGFPHSCGDVAIPMQVVQRKFAFHRDLWLANESRQSFATFFDENRNVAVYQNSSWVEQLVHSILNTEPR</sequence>
<gene>
    <name evidence="1" type="ORF">CSKR_113410</name>
</gene>
<accession>A0A419Q788</accession>
<evidence type="ECO:0000313" key="2">
    <source>
        <dbReference type="Proteomes" id="UP000286415"/>
    </source>
</evidence>
<evidence type="ECO:0000313" key="1">
    <source>
        <dbReference type="EMBL" id="KAG5446816.1"/>
    </source>
</evidence>
<dbReference type="EMBL" id="NIRI02000056">
    <property type="protein sequence ID" value="KAG5446816.1"/>
    <property type="molecule type" value="Genomic_DNA"/>
</dbReference>
<dbReference type="AlphaFoldDB" id="A0A419Q788"/>
<proteinExistence type="predicted"/>
<name>A0A419Q788_CLOSI</name>
<keyword evidence="2" id="KW-1185">Reference proteome</keyword>
<protein>
    <submittedName>
        <fullName evidence="1">Uncharacterized protein</fullName>
    </submittedName>
</protein>
<dbReference type="InParanoid" id="A0A419Q788"/>
<comment type="caution">
    <text evidence="1">The sequence shown here is derived from an EMBL/GenBank/DDBJ whole genome shotgun (WGS) entry which is preliminary data.</text>
</comment>
<reference evidence="1 2" key="2">
    <citation type="journal article" date="2021" name="Genomics">
        <title>High-quality reference genome for Clonorchis sinensis.</title>
        <authorList>
            <person name="Young N.D."/>
            <person name="Stroehlein A.J."/>
            <person name="Kinkar L."/>
            <person name="Wang T."/>
            <person name="Sohn W.M."/>
            <person name="Chang B.C.H."/>
            <person name="Kaur P."/>
            <person name="Weisz D."/>
            <person name="Dudchenko O."/>
            <person name="Aiden E.L."/>
            <person name="Korhonen P.K."/>
            <person name="Gasser R.B."/>
        </authorList>
    </citation>
    <scope>NUCLEOTIDE SEQUENCE [LARGE SCALE GENOMIC DNA]</scope>
    <source>
        <strain evidence="1">Cs-k2</strain>
    </source>
</reference>
<dbReference type="Proteomes" id="UP000286415">
    <property type="component" value="Unassembled WGS sequence"/>
</dbReference>
<organism evidence="1 2">
    <name type="scientific">Clonorchis sinensis</name>
    <name type="common">Chinese liver fluke</name>
    <dbReference type="NCBI Taxonomy" id="79923"/>
    <lineage>
        <taxon>Eukaryota</taxon>
        <taxon>Metazoa</taxon>
        <taxon>Spiralia</taxon>
        <taxon>Lophotrochozoa</taxon>
        <taxon>Platyhelminthes</taxon>
        <taxon>Trematoda</taxon>
        <taxon>Digenea</taxon>
        <taxon>Opisthorchiida</taxon>
        <taxon>Opisthorchiata</taxon>
        <taxon>Opisthorchiidae</taxon>
        <taxon>Clonorchis</taxon>
    </lineage>
</organism>
<reference evidence="1 2" key="1">
    <citation type="journal article" date="2018" name="Biotechnol. Adv.">
        <title>Improved genomic resources and new bioinformatic workflow for the carcinogenic parasite Clonorchis sinensis: Biotechnological implications.</title>
        <authorList>
            <person name="Wang D."/>
            <person name="Korhonen P.K."/>
            <person name="Gasser R.B."/>
            <person name="Young N.D."/>
        </authorList>
    </citation>
    <scope>NUCLEOTIDE SEQUENCE [LARGE SCALE GENOMIC DNA]</scope>
    <source>
        <strain evidence="1">Cs-k2</strain>
    </source>
</reference>